<dbReference type="AlphaFoldDB" id="B8I7H3"/>
<dbReference type="EMBL" id="CP001348">
    <property type="protein sequence ID" value="ACL77044.1"/>
    <property type="molecule type" value="Genomic_DNA"/>
</dbReference>
<keyword evidence="3" id="KW-1185">Reference proteome</keyword>
<sequence length="197" mass="22253" precursor="true">MKKIKAIMVILSISLLSIGCTQQTMVDIERTLKQNFDCLSVQSSVFDVPPIIGGRQANYYCSFKDNANNDCYLIADSLVRDYILIYKNSVVESDKEIITSKYKDLFESILNPSNLPETDYITTSAIDSTKILKAKSNIGMFKDGNIGVMQITKHFIYRDEKLGKAIGPSEVSIVVLFDTTTKRYYQYDVGNKPKIIE</sequence>
<evidence type="ECO:0008006" key="4">
    <source>
        <dbReference type="Google" id="ProtNLM"/>
    </source>
</evidence>
<gene>
    <name evidence="2" type="ordered locus">Ccel_2735</name>
</gene>
<dbReference type="KEGG" id="cce:Ccel_2735"/>
<accession>B8I7H3</accession>
<organism evidence="2 3">
    <name type="scientific">Ruminiclostridium cellulolyticum (strain ATCC 35319 / DSM 5812 / JCM 6584 / H10)</name>
    <name type="common">Clostridium cellulolyticum</name>
    <dbReference type="NCBI Taxonomy" id="394503"/>
    <lineage>
        <taxon>Bacteria</taxon>
        <taxon>Bacillati</taxon>
        <taxon>Bacillota</taxon>
        <taxon>Clostridia</taxon>
        <taxon>Eubacteriales</taxon>
        <taxon>Oscillospiraceae</taxon>
        <taxon>Ruminiclostridium</taxon>
    </lineage>
</organism>
<dbReference type="PROSITE" id="PS51257">
    <property type="entry name" value="PROKAR_LIPOPROTEIN"/>
    <property type="match status" value="1"/>
</dbReference>
<protein>
    <recommendedName>
        <fullName evidence="4">Lipoprotein</fullName>
    </recommendedName>
</protein>
<dbReference type="OrthoDB" id="1739198at2"/>
<evidence type="ECO:0000313" key="2">
    <source>
        <dbReference type="EMBL" id="ACL77044.1"/>
    </source>
</evidence>
<feature type="signal peptide" evidence="1">
    <location>
        <begin position="1"/>
        <end position="26"/>
    </location>
</feature>
<evidence type="ECO:0000256" key="1">
    <source>
        <dbReference type="SAM" id="SignalP"/>
    </source>
</evidence>
<feature type="chain" id="PRO_5002874297" description="Lipoprotein" evidence="1">
    <location>
        <begin position="27"/>
        <end position="197"/>
    </location>
</feature>
<dbReference type="HOGENOM" id="CLU_1445341_0_0_9"/>
<dbReference type="RefSeq" id="WP_015926116.1">
    <property type="nucleotide sequence ID" value="NC_011898.1"/>
</dbReference>
<reference evidence="2 3" key="1">
    <citation type="submission" date="2009-01" db="EMBL/GenBank/DDBJ databases">
        <title>Complete sequence of Clostridium cellulolyticum H10.</title>
        <authorList>
            <consortium name="US DOE Joint Genome Institute"/>
            <person name="Lucas S."/>
            <person name="Copeland A."/>
            <person name="Lapidus A."/>
            <person name="Glavina del Rio T."/>
            <person name="Dalin E."/>
            <person name="Tice H."/>
            <person name="Bruce D."/>
            <person name="Goodwin L."/>
            <person name="Pitluck S."/>
            <person name="Chertkov O."/>
            <person name="Saunders E."/>
            <person name="Brettin T."/>
            <person name="Detter J.C."/>
            <person name="Han C."/>
            <person name="Larimer F."/>
            <person name="Land M."/>
            <person name="Hauser L."/>
            <person name="Kyrpides N."/>
            <person name="Ivanova N."/>
            <person name="Zhou J."/>
            <person name="Richardson P."/>
        </authorList>
    </citation>
    <scope>NUCLEOTIDE SEQUENCE [LARGE SCALE GENOMIC DNA]</scope>
    <source>
        <strain evidence="3">ATCC 35319 / DSM 5812 / JCM 6584 / H10</strain>
    </source>
</reference>
<keyword evidence="1" id="KW-0732">Signal</keyword>
<dbReference type="Proteomes" id="UP000001349">
    <property type="component" value="Chromosome"/>
</dbReference>
<evidence type="ECO:0000313" key="3">
    <source>
        <dbReference type="Proteomes" id="UP000001349"/>
    </source>
</evidence>
<proteinExistence type="predicted"/>
<name>B8I7H3_RUMCH</name>
<dbReference type="eggNOG" id="ENOG50341D4">
    <property type="taxonomic scope" value="Bacteria"/>
</dbReference>